<evidence type="ECO:0000256" key="1">
    <source>
        <dbReference type="SAM" id="MobiDB-lite"/>
    </source>
</evidence>
<gene>
    <name evidence="2" type="ORF">CXZ10_02990</name>
</gene>
<evidence type="ECO:0000313" key="3">
    <source>
        <dbReference type="Proteomes" id="UP000233491"/>
    </source>
</evidence>
<evidence type="ECO:0000313" key="2">
    <source>
        <dbReference type="EMBL" id="PKR90361.1"/>
    </source>
</evidence>
<protein>
    <submittedName>
        <fullName evidence="2">Uncharacterized protein</fullName>
    </submittedName>
</protein>
<feature type="region of interest" description="Disordered" evidence="1">
    <location>
        <begin position="52"/>
        <end position="74"/>
    </location>
</feature>
<dbReference type="AlphaFoldDB" id="A0A1I4QY12"/>
<dbReference type="Proteomes" id="UP000233491">
    <property type="component" value="Unassembled WGS sequence"/>
</dbReference>
<dbReference type="OrthoDB" id="8452707at2"/>
<dbReference type="EMBL" id="PJNW01000002">
    <property type="protein sequence ID" value="PKR90361.1"/>
    <property type="molecule type" value="Genomic_DNA"/>
</dbReference>
<comment type="caution">
    <text evidence="2">The sequence shown here is derived from an EMBL/GenBank/DDBJ whole genome shotgun (WGS) entry which is preliminary data.</text>
</comment>
<keyword evidence="3" id="KW-1185">Reference proteome</keyword>
<proteinExistence type="predicted"/>
<reference evidence="2 3" key="1">
    <citation type="submission" date="2017-12" db="EMBL/GenBank/DDBJ databases">
        <title>Anaerobic carbon monoxide metabolism by Pleomorphomonas carboxyditropha sp. nov., a new mesophilic hydrogenogenic carboxidotroph.</title>
        <authorList>
            <person name="Esquivel-Elizondo S."/>
            <person name="Krajmalnik-Brown R."/>
        </authorList>
    </citation>
    <scope>NUCLEOTIDE SEQUENCE [LARGE SCALE GENOMIC DNA]</scope>
    <source>
        <strain evidence="2 3">R5-392</strain>
    </source>
</reference>
<accession>A0A1I4QY12</accession>
<name>A0A1I4QY12_9HYPH</name>
<dbReference type="RefSeq" id="WP_101287454.1">
    <property type="nucleotide sequence ID" value="NZ_FOUQ01000001.1"/>
</dbReference>
<organism evidence="2 3">
    <name type="scientific">Pleomorphomonas diazotrophica</name>
    <dbReference type="NCBI Taxonomy" id="1166257"/>
    <lineage>
        <taxon>Bacteria</taxon>
        <taxon>Pseudomonadati</taxon>
        <taxon>Pseudomonadota</taxon>
        <taxon>Alphaproteobacteria</taxon>
        <taxon>Hyphomicrobiales</taxon>
        <taxon>Pleomorphomonadaceae</taxon>
        <taxon>Pleomorphomonas</taxon>
    </lineage>
</organism>
<sequence length="74" mass="8009">MRDDSSADDKMSPNEGAEYLEKMIREMSRVAAAAELPFLAYILGMAAEEASSSRVKAAFKPPRATGSDLSQDKP</sequence>